<sequence length="173" mass="19499">MEMAEAHHQKLQHPEVIQEGLYQKTALQKVEKTVSVLWLQKPERRVAVLMLQPIPLALSLKKIMIGEGTQGTRMHPGPVIVPLVENHYPKEINQLNLKLPQLPWFSPRPSSRQYIDPTRNNASKKTEDMTQTHTFVSAFLLTHTAAPRVGPQGQGKKGGNKISPSQPFFLVKC</sequence>
<dbReference type="EMBL" id="OW152836">
    <property type="protein sequence ID" value="CAH2057309.1"/>
    <property type="molecule type" value="Genomic_DNA"/>
</dbReference>
<name>A0ABN8IK49_9NEOP</name>
<keyword evidence="2" id="KW-1185">Reference proteome</keyword>
<evidence type="ECO:0000313" key="2">
    <source>
        <dbReference type="Proteomes" id="UP000837857"/>
    </source>
</evidence>
<protein>
    <submittedName>
        <fullName evidence="1">Uncharacterized protein</fullName>
    </submittedName>
</protein>
<organism evidence="1 2">
    <name type="scientific">Iphiclides podalirius</name>
    <name type="common">scarce swallowtail</name>
    <dbReference type="NCBI Taxonomy" id="110791"/>
    <lineage>
        <taxon>Eukaryota</taxon>
        <taxon>Metazoa</taxon>
        <taxon>Ecdysozoa</taxon>
        <taxon>Arthropoda</taxon>
        <taxon>Hexapoda</taxon>
        <taxon>Insecta</taxon>
        <taxon>Pterygota</taxon>
        <taxon>Neoptera</taxon>
        <taxon>Endopterygota</taxon>
        <taxon>Lepidoptera</taxon>
        <taxon>Glossata</taxon>
        <taxon>Ditrysia</taxon>
        <taxon>Papilionoidea</taxon>
        <taxon>Papilionidae</taxon>
        <taxon>Papilioninae</taxon>
        <taxon>Iphiclides</taxon>
    </lineage>
</organism>
<dbReference type="Proteomes" id="UP000837857">
    <property type="component" value="Chromosome 24"/>
</dbReference>
<reference evidence="1" key="1">
    <citation type="submission" date="2022-03" db="EMBL/GenBank/DDBJ databases">
        <authorList>
            <person name="Martin H S."/>
        </authorList>
    </citation>
    <scope>NUCLEOTIDE SEQUENCE</scope>
</reference>
<evidence type="ECO:0000313" key="1">
    <source>
        <dbReference type="EMBL" id="CAH2057309.1"/>
    </source>
</evidence>
<feature type="non-terminal residue" evidence="1">
    <location>
        <position position="1"/>
    </location>
</feature>
<gene>
    <name evidence="1" type="ORF">IPOD504_LOCUS10146</name>
</gene>
<proteinExistence type="predicted"/>
<accession>A0ABN8IK49</accession>